<feature type="transmembrane region" description="Helical" evidence="1">
    <location>
        <begin position="20"/>
        <end position="39"/>
    </location>
</feature>
<accession>A0A657LWF3</accession>
<keyword evidence="1" id="KW-1133">Transmembrane helix</keyword>
<dbReference type="RefSeq" id="WP_071833130.1">
    <property type="nucleotide sequence ID" value="NZ_LSRP01000085.1"/>
</dbReference>
<dbReference type="Proteomes" id="UP000182661">
    <property type="component" value="Unassembled WGS sequence"/>
</dbReference>
<evidence type="ECO:0000313" key="3">
    <source>
        <dbReference type="Proteomes" id="UP000182661"/>
    </source>
</evidence>
<comment type="caution">
    <text evidence="2">The sequence shown here is derived from an EMBL/GenBank/DDBJ whole genome shotgun (WGS) entry which is preliminary data.</text>
</comment>
<evidence type="ECO:0000256" key="1">
    <source>
        <dbReference type="SAM" id="Phobius"/>
    </source>
</evidence>
<reference evidence="2 3" key="1">
    <citation type="submission" date="2016-02" db="EMBL/GenBank/DDBJ databases">
        <title>Genome sequencing of a beta-galactosidase producing bacteria Rhizobium sp. 59.</title>
        <authorList>
            <person name="Wang D."/>
            <person name="Kot W."/>
            <person name="Qin Y."/>
            <person name="Hansen L."/>
            <person name="Naqvi K."/>
            <person name="Rensing C."/>
        </authorList>
    </citation>
    <scope>NUCLEOTIDE SEQUENCE [LARGE SCALE GENOMIC DNA]</scope>
    <source>
        <strain evidence="2 3">59</strain>
    </source>
</reference>
<organism evidence="2 3">
    <name type="scientific">Pararhizobium antarcticum</name>
    <dbReference type="NCBI Taxonomy" id="1798805"/>
    <lineage>
        <taxon>Bacteria</taxon>
        <taxon>Pseudomonadati</taxon>
        <taxon>Pseudomonadota</taxon>
        <taxon>Alphaproteobacteria</taxon>
        <taxon>Hyphomicrobiales</taxon>
        <taxon>Rhizobiaceae</taxon>
        <taxon>Rhizobium/Agrobacterium group</taxon>
        <taxon>Pararhizobium</taxon>
    </lineage>
</organism>
<name>A0A657LWF3_9HYPH</name>
<proteinExistence type="predicted"/>
<keyword evidence="3" id="KW-1185">Reference proteome</keyword>
<gene>
    <name evidence="2" type="ORF">AX760_02675</name>
</gene>
<dbReference type="AlphaFoldDB" id="A0A657LWF3"/>
<evidence type="ECO:0000313" key="2">
    <source>
        <dbReference type="EMBL" id="OJF96792.1"/>
    </source>
</evidence>
<dbReference type="EMBL" id="LSRP01000085">
    <property type="protein sequence ID" value="OJF96792.1"/>
    <property type="molecule type" value="Genomic_DNA"/>
</dbReference>
<sequence>MTPDMSTPPRHGFLARLNPIETLVLAMIALLALAGLMLIGKGLLLKSGPAIDSMPSSPQLLAPL</sequence>
<keyword evidence="1" id="KW-0472">Membrane</keyword>
<keyword evidence="1" id="KW-0812">Transmembrane</keyword>
<protein>
    <submittedName>
        <fullName evidence="2">Uncharacterized protein</fullName>
    </submittedName>
</protein>